<keyword evidence="11" id="KW-0999">Mitochondrion inner membrane</keyword>
<dbReference type="EC" id="2.7.7.41" evidence="6"/>
<evidence type="ECO:0000256" key="7">
    <source>
        <dbReference type="ARBA" id="ARBA00018337"/>
    </source>
</evidence>
<evidence type="ECO:0000256" key="2">
    <source>
        <dbReference type="ARBA" id="ARBA00004443"/>
    </source>
</evidence>
<evidence type="ECO:0000313" key="19">
    <source>
        <dbReference type="EMBL" id="KAL3231764.1"/>
    </source>
</evidence>
<name>A0ABR4NTT7_9SACH</name>
<keyword evidence="9" id="KW-0808">Transferase</keyword>
<dbReference type="Proteomes" id="UP001623330">
    <property type="component" value="Unassembled WGS sequence"/>
</dbReference>
<keyword evidence="8" id="KW-0444">Lipid biosynthesis</keyword>
<comment type="cofactor">
    <cofactor evidence="1">
        <name>Mg(2+)</name>
        <dbReference type="ChEBI" id="CHEBI:18420"/>
    </cofactor>
</comment>
<protein>
    <recommendedName>
        <fullName evidence="7">Phosphatidate cytidylyltransferase, mitochondrial</fullName>
        <ecNumber evidence="6">2.7.7.41</ecNumber>
    </recommendedName>
    <alternativeName>
        <fullName evidence="18">CDP-diacylglycerol synthase</fullName>
    </alternativeName>
</protein>
<dbReference type="PIRSF" id="PIRSF028840">
    <property type="entry name" value="Mmp37"/>
    <property type="match status" value="1"/>
</dbReference>
<evidence type="ECO:0000256" key="10">
    <source>
        <dbReference type="ARBA" id="ARBA00022695"/>
    </source>
</evidence>
<evidence type="ECO:0000256" key="6">
    <source>
        <dbReference type="ARBA" id="ARBA00012487"/>
    </source>
</evidence>
<evidence type="ECO:0000256" key="18">
    <source>
        <dbReference type="ARBA" id="ARBA00029893"/>
    </source>
</evidence>
<evidence type="ECO:0000256" key="8">
    <source>
        <dbReference type="ARBA" id="ARBA00022516"/>
    </source>
</evidence>
<evidence type="ECO:0000256" key="11">
    <source>
        <dbReference type="ARBA" id="ARBA00022792"/>
    </source>
</evidence>
<proteinExistence type="inferred from homology"/>
<evidence type="ECO:0000256" key="9">
    <source>
        <dbReference type="ARBA" id="ARBA00022679"/>
    </source>
</evidence>
<evidence type="ECO:0000256" key="3">
    <source>
        <dbReference type="ARBA" id="ARBA00005119"/>
    </source>
</evidence>
<evidence type="ECO:0000313" key="20">
    <source>
        <dbReference type="Proteomes" id="UP001623330"/>
    </source>
</evidence>
<comment type="pathway">
    <text evidence="4">Lipid metabolism.</text>
</comment>
<keyword evidence="14" id="KW-0496">Mitochondrion</keyword>
<evidence type="ECO:0000256" key="13">
    <source>
        <dbReference type="ARBA" id="ARBA00023098"/>
    </source>
</evidence>
<organism evidence="19 20">
    <name type="scientific">Nakaseomyces bracarensis</name>
    <dbReference type="NCBI Taxonomy" id="273131"/>
    <lineage>
        <taxon>Eukaryota</taxon>
        <taxon>Fungi</taxon>
        <taxon>Dikarya</taxon>
        <taxon>Ascomycota</taxon>
        <taxon>Saccharomycotina</taxon>
        <taxon>Saccharomycetes</taxon>
        <taxon>Saccharomycetales</taxon>
        <taxon>Saccharomycetaceae</taxon>
        <taxon>Nakaseomyces</taxon>
    </lineage>
</organism>
<dbReference type="GO" id="GO:0016779">
    <property type="term" value="F:nucleotidyltransferase activity"/>
    <property type="evidence" value="ECO:0007669"/>
    <property type="project" value="UniProtKB-KW"/>
</dbReference>
<comment type="caution">
    <text evidence="19">The sequence shown here is derived from an EMBL/GenBank/DDBJ whole genome shotgun (WGS) entry which is preliminary data.</text>
</comment>
<keyword evidence="10 19" id="KW-0548">Nucleotidyltransferase</keyword>
<evidence type="ECO:0000256" key="15">
    <source>
        <dbReference type="ARBA" id="ARBA00023136"/>
    </source>
</evidence>
<keyword evidence="15" id="KW-0472">Membrane</keyword>
<dbReference type="InterPro" id="IPR015222">
    <property type="entry name" value="Tam41"/>
</dbReference>
<evidence type="ECO:0000256" key="12">
    <source>
        <dbReference type="ARBA" id="ARBA00022842"/>
    </source>
</evidence>
<evidence type="ECO:0000256" key="5">
    <source>
        <dbReference type="ARBA" id="ARBA00005458"/>
    </source>
</evidence>
<evidence type="ECO:0000256" key="16">
    <source>
        <dbReference type="ARBA" id="ARBA00023209"/>
    </source>
</evidence>
<keyword evidence="12" id="KW-0460">Magnesium</keyword>
<accession>A0ABR4NTT7</accession>
<dbReference type="EMBL" id="JBEVYD010000006">
    <property type="protein sequence ID" value="KAL3231764.1"/>
    <property type="molecule type" value="Genomic_DNA"/>
</dbReference>
<comment type="subcellular location">
    <subcellularLocation>
        <location evidence="2">Mitochondrion inner membrane</location>
        <topology evidence="2">Peripheral membrane protein</topology>
        <orientation evidence="2">Matrix side</orientation>
    </subcellularLocation>
</comment>
<keyword evidence="16" id="KW-0594">Phospholipid biosynthesis</keyword>
<evidence type="ECO:0000256" key="17">
    <source>
        <dbReference type="ARBA" id="ARBA00023264"/>
    </source>
</evidence>
<comment type="pathway">
    <text evidence="3">Phospholipid metabolism; CDP-diacylglycerol biosynthesis; CDP-diacylglycerol from sn-glycerol 3-phosphate: step 3/3.</text>
</comment>
<evidence type="ECO:0000256" key="1">
    <source>
        <dbReference type="ARBA" id="ARBA00001946"/>
    </source>
</evidence>
<sequence length="309" mass="35238">MIGVVRANARGLSRPFTRGLSKYSNQNIDIEAGLQHELDGIIGSFGAPIQYAFGYGSGVFKQSGYDKKDKPQIDLIIAVNDPVEFHKRNIRENSSHYSSMKYFGPTMVSKFQDIGAGLYFNPFTKINGHQVKYGIVSTNKLLSDIKNWDSFYIAGRLQKPVKILKNDETIEKYNHLNLKAAATIAKHITLKKNDGKLDELQFYKEITGLSYLGDIRYLLGGENPKKVENIVLKNFDKFQKYYEPIYEEVVIRNEFYLPPGYSLNNTMKKIQYRIQQSSLIQMLKGIASSGITKSAKYAWAKKMKSRQKL</sequence>
<keyword evidence="17" id="KW-1208">Phospholipid metabolism</keyword>
<comment type="similarity">
    <text evidence="5">Belongs to the TAM41 family.</text>
</comment>
<evidence type="ECO:0000256" key="4">
    <source>
        <dbReference type="ARBA" id="ARBA00005189"/>
    </source>
</evidence>
<keyword evidence="20" id="KW-1185">Reference proteome</keyword>
<reference evidence="19 20" key="1">
    <citation type="submission" date="2024-05" db="EMBL/GenBank/DDBJ databases">
        <title>Long read based assembly of the Candida bracarensis genome reveals expanded adhesin content.</title>
        <authorList>
            <person name="Marcet-Houben M."/>
            <person name="Ksiezopolska E."/>
            <person name="Gabaldon T."/>
        </authorList>
    </citation>
    <scope>NUCLEOTIDE SEQUENCE [LARGE SCALE GENOMIC DNA]</scope>
    <source>
        <strain evidence="19 20">CBM6</strain>
    </source>
</reference>
<gene>
    <name evidence="19" type="ORF">RNJ44_00299</name>
</gene>
<dbReference type="PANTHER" id="PTHR13619">
    <property type="entry name" value="PHOSPHATIDATE CYTIDYLYLTRANSFERASE, MITOCHONDRIAL"/>
    <property type="match status" value="1"/>
</dbReference>
<dbReference type="PANTHER" id="PTHR13619:SF0">
    <property type="entry name" value="PHOSPHATIDATE CYTIDYLYLTRANSFERASE, MITOCHONDRIAL"/>
    <property type="match status" value="1"/>
</dbReference>
<evidence type="ECO:0000256" key="14">
    <source>
        <dbReference type="ARBA" id="ARBA00023128"/>
    </source>
</evidence>
<keyword evidence="13" id="KW-0443">Lipid metabolism</keyword>
<dbReference type="Pfam" id="PF09139">
    <property type="entry name" value="Tam41_Mmp37"/>
    <property type="match status" value="1"/>
</dbReference>